<dbReference type="CDD" id="cd00342">
    <property type="entry name" value="gram_neg_porins"/>
    <property type="match status" value="1"/>
</dbReference>
<proteinExistence type="predicted"/>
<evidence type="ECO:0000256" key="1">
    <source>
        <dbReference type="ARBA" id="ARBA00004571"/>
    </source>
</evidence>
<keyword evidence="4" id="KW-0812">Transmembrane</keyword>
<comment type="subcellular location">
    <subcellularLocation>
        <location evidence="1">Cell outer membrane</location>
        <topology evidence="1">Multi-pass membrane protein</topology>
    </subcellularLocation>
</comment>
<dbReference type="InterPro" id="IPR033900">
    <property type="entry name" value="Gram_neg_porin_domain"/>
</dbReference>
<dbReference type="GO" id="GO:0006811">
    <property type="term" value="P:monoatomic ion transport"/>
    <property type="evidence" value="ECO:0007669"/>
    <property type="project" value="UniProtKB-KW"/>
</dbReference>
<name>A0A2M8S0B3_9PAST</name>
<feature type="domain" description="Porin" evidence="11">
    <location>
        <begin position="7"/>
        <end position="344"/>
    </location>
</feature>
<evidence type="ECO:0000256" key="3">
    <source>
        <dbReference type="ARBA" id="ARBA00022452"/>
    </source>
</evidence>
<keyword evidence="13" id="KW-1185">Reference proteome</keyword>
<sequence>MKKTIIALAVAAATVATSANASVIYQKDGTKIDLDGRLHLELQNLKDERTTLRDTGSRVRFRAYQEIGGGFSALGAVELRFSNANEIGGNMRAHRLFAGFTNPDIGTLTFGRQLHLGDHIPKANYTYDWGGNIFFDAHKKAAHFMSARFNGFRVAADYYFGNATKDGNTSSGNSAWDEGQGYGVGLFYDGKWNDLAFRFGSGFSEVNQSTDGTKTTEYKLKRGGVGFDVKYQRVTVGFDWAFGKATKGYNSKNINFQKVASVPSGAYDGFNKNNRFLVGLKLDITEQNALYGQYYFGKAKRSDQHVNTFTGTSNDYKMRGWMVGVDHKFNKHVVVYLEGGTGKVKQGGEELVKNHRAVLGTRILF</sequence>
<evidence type="ECO:0000256" key="2">
    <source>
        <dbReference type="ARBA" id="ARBA00022448"/>
    </source>
</evidence>
<dbReference type="InterPro" id="IPR050298">
    <property type="entry name" value="Gram-neg_bact_OMP"/>
</dbReference>
<keyword evidence="8" id="KW-0472">Membrane</keyword>
<dbReference type="GO" id="GO:0015288">
    <property type="term" value="F:porin activity"/>
    <property type="evidence" value="ECO:0007669"/>
    <property type="project" value="UniProtKB-KW"/>
</dbReference>
<accession>A0A2M8S0B3</accession>
<keyword evidence="3" id="KW-1134">Transmembrane beta strand</keyword>
<dbReference type="SUPFAM" id="SSF56935">
    <property type="entry name" value="Porins"/>
    <property type="match status" value="1"/>
</dbReference>
<dbReference type="Gene3D" id="2.40.160.10">
    <property type="entry name" value="Porin"/>
    <property type="match status" value="1"/>
</dbReference>
<gene>
    <name evidence="12" type="ORF">CVP05_09945</name>
</gene>
<keyword evidence="2" id="KW-0813">Transport</keyword>
<dbReference type="Proteomes" id="UP000229329">
    <property type="component" value="Unassembled WGS sequence"/>
</dbReference>
<dbReference type="OrthoDB" id="5689851at2"/>
<dbReference type="GO" id="GO:0009279">
    <property type="term" value="C:cell outer membrane"/>
    <property type="evidence" value="ECO:0007669"/>
    <property type="project" value="UniProtKB-SubCell"/>
</dbReference>
<dbReference type="Pfam" id="PF13609">
    <property type="entry name" value="Porin_4"/>
    <property type="match status" value="1"/>
</dbReference>
<feature type="signal peptide" evidence="10">
    <location>
        <begin position="1"/>
        <end position="21"/>
    </location>
</feature>
<evidence type="ECO:0000256" key="9">
    <source>
        <dbReference type="ARBA" id="ARBA00023237"/>
    </source>
</evidence>
<evidence type="ECO:0000256" key="8">
    <source>
        <dbReference type="ARBA" id="ARBA00023136"/>
    </source>
</evidence>
<organism evidence="12 13">
    <name type="scientific">Conservatibacter flavescens</name>
    <dbReference type="NCBI Taxonomy" id="28161"/>
    <lineage>
        <taxon>Bacteria</taxon>
        <taxon>Pseudomonadati</taxon>
        <taxon>Pseudomonadota</taxon>
        <taxon>Gammaproteobacteria</taxon>
        <taxon>Pasteurellales</taxon>
        <taxon>Pasteurellaceae</taxon>
        <taxon>Conservatibacter</taxon>
    </lineage>
</organism>
<dbReference type="InterPro" id="IPR023614">
    <property type="entry name" value="Porin_dom_sf"/>
</dbReference>
<feature type="chain" id="PRO_5014986839" evidence="10">
    <location>
        <begin position="22"/>
        <end position="365"/>
    </location>
</feature>
<evidence type="ECO:0000256" key="5">
    <source>
        <dbReference type="ARBA" id="ARBA00022729"/>
    </source>
</evidence>
<evidence type="ECO:0000313" key="13">
    <source>
        <dbReference type="Proteomes" id="UP000229329"/>
    </source>
</evidence>
<keyword evidence="7" id="KW-0626">Porin</keyword>
<comment type="caution">
    <text evidence="12">The sequence shown here is derived from an EMBL/GenBank/DDBJ whole genome shotgun (WGS) entry which is preliminary data.</text>
</comment>
<reference evidence="12 13" key="1">
    <citation type="submission" date="2017-11" db="EMBL/GenBank/DDBJ databases">
        <title>Reclassification of Bisgaard taxon 7 as Conservatibacter flavescens gen. nov., sp. nov.</title>
        <authorList>
            <person name="Christensen H."/>
        </authorList>
    </citation>
    <scope>NUCLEOTIDE SEQUENCE [LARGE SCALE GENOMIC DNA]</scope>
    <source>
        <strain evidence="12 13">7_4</strain>
    </source>
</reference>
<evidence type="ECO:0000256" key="7">
    <source>
        <dbReference type="ARBA" id="ARBA00023114"/>
    </source>
</evidence>
<evidence type="ECO:0000313" key="12">
    <source>
        <dbReference type="EMBL" id="PJG84591.1"/>
    </source>
</evidence>
<evidence type="ECO:0000259" key="11">
    <source>
        <dbReference type="Pfam" id="PF13609"/>
    </source>
</evidence>
<dbReference type="PANTHER" id="PTHR34501:SF2">
    <property type="entry name" value="OUTER MEMBRANE PORIN F-RELATED"/>
    <property type="match status" value="1"/>
</dbReference>
<evidence type="ECO:0000256" key="6">
    <source>
        <dbReference type="ARBA" id="ARBA00023065"/>
    </source>
</evidence>
<dbReference type="AlphaFoldDB" id="A0A2M8S0B3"/>
<dbReference type="RefSeq" id="WP_100289419.1">
    <property type="nucleotide sequence ID" value="NZ_PHHA01000026.1"/>
</dbReference>
<dbReference type="PANTHER" id="PTHR34501">
    <property type="entry name" value="PROTEIN YDDL-RELATED"/>
    <property type="match status" value="1"/>
</dbReference>
<evidence type="ECO:0000256" key="10">
    <source>
        <dbReference type="SAM" id="SignalP"/>
    </source>
</evidence>
<dbReference type="EMBL" id="PHHA01000026">
    <property type="protein sequence ID" value="PJG84591.1"/>
    <property type="molecule type" value="Genomic_DNA"/>
</dbReference>
<evidence type="ECO:0000256" key="4">
    <source>
        <dbReference type="ARBA" id="ARBA00022692"/>
    </source>
</evidence>
<protein>
    <submittedName>
        <fullName evidence="12">Porin</fullName>
    </submittedName>
</protein>
<keyword evidence="5 10" id="KW-0732">Signal</keyword>
<dbReference type="GO" id="GO:0046930">
    <property type="term" value="C:pore complex"/>
    <property type="evidence" value="ECO:0007669"/>
    <property type="project" value="UniProtKB-KW"/>
</dbReference>
<keyword evidence="9" id="KW-0998">Cell outer membrane</keyword>
<keyword evidence="6" id="KW-0406">Ion transport</keyword>